<dbReference type="GO" id="GO:0005829">
    <property type="term" value="C:cytosol"/>
    <property type="evidence" value="ECO:0007669"/>
    <property type="project" value="TreeGrafter"/>
</dbReference>
<organism evidence="1 2">
    <name type="scientific">Tatumella ptyseos</name>
    <dbReference type="NCBI Taxonomy" id="82987"/>
    <lineage>
        <taxon>Bacteria</taxon>
        <taxon>Pseudomonadati</taxon>
        <taxon>Pseudomonadota</taxon>
        <taxon>Gammaproteobacteria</taxon>
        <taxon>Enterobacterales</taxon>
        <taxon>Erwiniaceae</taxon>
        <taxon>Tatumella</taxon>
    </lineage>
</organism>
<protein>
    <submittedName>
        <fullName evidence="1">Bifunctional protein hldE</fullName>
    </submittedName>
</protein>
<dbReference type="PANTHER" id="PTHR46969:SF1">
    <property type="entry name" value="BIFUNCTIONAL PROTEIN HLDE"/>
    <property type="match status" value="1"/>
</dbReference>
<dbReference type="Gene3D" id="3.40.1190.20">
    <property type="match status" value="1"/>
</dbReference>
<proteinExistence type="predicted"/>
<dbReference type="Proteomes" id="UP000248758">
    <property type="component" value="Chromosome 1"/>
</dbReference>
<dbReference type="PANTHER" id="PTHR46969">
    <property type="entry name" value="BIFUNCTIONAL PROTEIN HLDE"/>
    <property type="match status" value="1"/>
</dbReference>
<dbReference type="InterPro" id="IPR029056">
    <property type="entry name" value="Ribokinase-like"/>
</dbReference>
<evidence type="ECO:0000313" key="1">
    <source>
        <dbReference type="EMBL" id="SQK72348.1"/>
    </source>
</evidence>
<dbReference type="GO" id="GO:0033786">
    <property type="term" value="F:heptose-1-phosphate adenylyltransferase activity"/>
    <property type="evidence" value="ECO:0007669"/>
    <property type="project" value="TreeGrafter"/>
</dbReference>
<name>A0A2X5NFS6_9GAMM</name>
<sequence>MPDTRRGTGRCDFVRLSTHPTITKLRILSRNQQLIRLDFEEGFGDIDPEPIRQRMKASVDQVGAVVLSDYAKGALADVQTLIRLAREAGVPVLIDPKGLILNVIVAQRY</sequence>
<dbReference type="AlphaFoldDB" id="A0A2X5NFS6"/>
<evidence type="ECO:0000313" key="2">
    <source>
        <dbReference type="Proteomes" id="UP000248758"/>
    </source>
</evidence>
<dbReference type="EMBL" id="LS483499">
    <property type="protein sequence ID" value="SQK72348.1"/>
    <property type="molecule type" value="Genomic_DNA"/>
</dbReference>
<gene>
    <name evidence="1" type="primary">hldE_1</name>
    <name evidence="1" type="ORF">NCTC11468_00599</name>
</gene>
<accession>A0A2X5NFS6</accession>
<dbReference type="GO" id="GO:0033785">
    <property type="term" value="F:heptose 7-phosphate kinase activity"/>
    <property type="evidence" value="ECO:0007669"/>
    <property type="project" value="TreeGrafter"/>
</dbReference>
<reference evidence="1 2" key="1">
    <citation type="submission" date="2018-06" db="EMBL/GenBank/DDBJ databases">
        <authorList>
            <consortium name="Pathogen Informatics"/>
            <person name="Doyle S."/>
        </authorList>
    </citation>
    <scope>NUCLEOTIDE SEQUENCE [LARGE SCALE GENOMIC DNA]</scope>
    <source>
        <strain evidence="1 2">NCTC11468</strain>
    </source>
</reference>
<dbReference type="SUPFAM" id="SSF53613">
    <property type="entry name" value="Ribokinase-like"/>
    <property type="match status" value="1"/>
</dbReference>
<dbReference type="KEGG" id="tpty:NCTC11468_00599"/>